<accession>A0A1Q8EC52</accession>
<gene>
    <name evidence="5" type="primary">yfcE</name>
    <name evidence="4" type="ORF">BU200_07750</name>
    <name evidence="5" type="ORF">NCTC12957_01095</name>
</gene>
<dbReference type="RefSeq" id="WP_075099618.1">
    <property type="nucleotide sequence ID" value="NZ_MSJL01000036.1"/>
</dbReference>
<evidence type="ECO:0000313" key="5">
    <source>
        <dbReference type="EMBL" id="SUN07280.1"/>
    </source>
</evidence>
<keyword evidence="2" id="KW-0479">Metal-binding</keyword>
<evidence type="ECO:0000256" key="1">
    <source>
        <dbReference type="ARBA" id="ARBA00008950"/>
    </source>
</evidence>
<sequence>MARTEQQRFLVMSDSHGDRAIVEEVKERYLGKVDAIFHNGDSELEAKDPLWEGIHVVGGNCDYDPVYKDQCVVRLGDVTVAQTHGHLYGINFTWMRLDYWAEEVGADICLYGHLHVPDAAVRGNTLFVNPGSICQPRGMIQECLYAILTIFEDHIHIEYYNRNHQVYAPLTKDISR</sequence>
<dbReference type="PANTHER" id="PTHR11124">
    <property type="entry name" value="VACUOLAR SORTING PROTEIN VPS29"/>
    <property type="match status" value="1"/>
</dbReference>
<organism evidence="4 6">
    <name type="scientific">Streptococcus acidominimus</name>
    <dbReference type="NCBI Taxonomy" id="1326"/>
    <lineage>
        <taxon>Bacteria</taxon>
        <taxon>Bacillati</taxon>
        <taxon>Bacillota</taxon>
        <taxon>Bacilli</taxon>
        <taxon>Lactobacillales</taxon>
        <taxon>Streptococcaceae</taxon>
        <taxon>Streptococcus</taxon>
    </lineage>
</organism>
<dbReference type="GO" id="GO:0016787">
    <property type="term" value="F:hydrolase activity"/>
    <property type="evidence" value="ECO:0007669"/>
    <property type="project" value="UniProtKB-UniRule"/>
</dbReference>
<dbReference type="InterPro" id="IPR000979">
    <property type="entry name" value="Phosphodiesterase_MJ0936/Vps29"/>
</dbReference>
<keyword evidence="6" id="KW-1185">Reference proteome</keyword>
<evidence type="ECO:0000313" key="4">
    <source>
        <dbReference type="EMBL" id="OLF49357.1"/>
    </source>
</evidence>
<dbReference type="Proteomes" id="UP000255213">
    <property type="component" value="Unassembled WGS sequence"/>
</dbReference>
<evidence type="ECO:0000313" key="6">
    <source>
        <dbReference type="Proteomes" id="UP000186437"/>
    </source>
</evidence>
<evidence type="ECO:0000256" key="2">
    <source>
        <dbReference type="RuleBase" id="RU362039"/>
    </source>
</evidence>
<evidence type="ECO:0000259" key="3">
    <source>
        <dbReference type="Pfam" id="PF12850"/>
    </source>
</evidence>
<dbReference type="InterPro" id="IPR029052">
    <property type="entry name" value="Metallo-depent_PP-like"/>
</dbReference>
<dbReference type="CDD" id="cd00841">
    <property type="entry name" value="MPP_YfcE"/>
    <property type="match status" value="1"/>
</dbReference>
<comment type="cofactor">
    <cofactor evidence="2">
        <name>a divalent metal cation</name>
        <dbReference type="ChEBI" id="CHEBI:60240"/>
    </cofactor>
</comment>
<dbReference type="Gene3D" id="3.60.21.10">
    <property type="match status" value="1"/>
</dbReference>
<dbReference type="NCBIfam" id="TIGR00040">
    <property type="entry name" value="yfcE"/>
    <property type="match status" value="1"/>
</dbReference>
<feature type="domain" description="Calcineurin-like phosphoesterase" evidence="3">
    <location>
        <begin position="9"/>
        <end position="150"/>
    </location>
</feature>
<protein>
    <recommendedName>
        <fullName evidence="2">Phosphoesterase</fullName>
        <ecNumber evidence="2">3.1.4.-</ecNumber>
    </recommendedName>
</protein>
<dbReference type="Proteomes" id="UP000186437">
    <property type="component" value="Unassembled WGS sequence"/>
</dbReference>
<dbReference type="GO" id="GO:0046872">
    <property type="term" value="F:metal ion binding"/>
    <property type="evidence" value="ECO:0007669"/>
    <property type="project" value="UniProtKB-KW"/>
</dbReference>
<dbReference type="OrthoDB" id="9800565at2"/>
<comment type="similarity">
    <text evidence="1 2">Belongs to the metallophosphoesterase superfamily. YfcE family.</text>
</comment>
<dbReference type="Pfam" id="PF12850">
    <property type="entry name" value="Metallophos_2"/>
    <property type="match status" value="1"/>
</dbReference>
<dbReference type="EC" id="3.1.4.-" evidence="2"/>
<proteinExistence type="inferred from homology"/>
<dbReference type="InterPro" id="IPR024654">
    <property type="entry name" value="Calcineurin-like_PHP_lpxH"/>
</dbReference>
<reference evidence="5 7" key="3">
    <citation type="submission" date="2018-06" db="EMBL/GenBank/DDBJ databases">
        <authorList>
            <consortium name="Pathogen Informatics"/>
            <person name="Doyle S."/>
        </authorList>
    </citation>
    <scope>NUCLEOTIDE SEQUENCE [LARGE SCALE GENOMIC DNA]</scope>
    <source>
        <strain evidence="5 7">NCTC12957</strain>
    </source>
</reference>
<dbReference type="SUPFAM" id="SSF56300">
    <property type="entry name" value="Metallo-dependent phosphatases"/>
    <property type="match status" value="1"/>
</dbReference>
<reference evidence="4" key="1">
    <citation type="submission" date="2016-12" db="EMBL/GenBank/DDBJ databases">
        <authorList>
            <person name="Song W.-J."/>
            <person name="Kurnit D.M."/>
        </authorList>
    </citation>
    <scope>NUCLEOTIDE SEQUENCE [LARGE SCALE GENOMIC DNA]</scope>
    <source>
        <strain evidence="4">ATCC 51725</strain>
    </source>
</reference>
<dbReference type="EMBL" id="UHEN01000001">
    <property type="protein sequence ID" value="SUN07280.1"/>
    <property type="molecule type" value="Genomic_DNA"/>
</dbReference>
<keyword evidence="5" id="KW-0378">Hydrolase</keyword>
<dbReference type="AlphaFoldDB" id="A0A1Q8EC52"/>
<reference evidence="6" key="2">
    <citation type="submission" date="2016-12" db="EMBL/GenBank/DDBJ databases">
        <authorList>
            <person name="Gulvik C.A."/>
        </authorList>
    </citation>
    <scope>NUCLEOTIDE SEQUENCE [LARGE SCALE GENOMIC DNA]</scope>
    <source>
        <strain evidence="6">ATCC 51725</strain>
    </source>
</reference>
<dbReference type="InterPro" id="IPR041802">
    <property type="entry name" value="MPP_YfcE"/>
</dbReference>
<evidence type="ECO:0000313" key="7">
    <source>
        <dbReference type="Proteomes" id="UP000255213"/>
    </source>
</evidence>
<name>A0A1Q8EC52_STRAI</name>
<dbReference type="EMBL" id="MSJL01000036">
    <property type="protein sequence ID" value="OLF49357.1"/>
    <property type="molecule type" value="Genomic_DNA"/>
</dbReference>